<feature type="transmembrane region" description="Helical" evidence="6">
    <location>
        <begin position="115"/>
        <end position="137"/>
    </location>
</feature>
<evidence type="ECO:0000256" key="4">
    <source>
        <dbReference type="ARBA" id="ARBA00022989"/>
    </source>
</evidence>
<sequence>LPLMQAPSFEYLIPAAILASSPMKTNNSHHNGTQMAMPCEGALCPETDAFLQTWKHTLREIRGAVLVSGLLQVFLGLAGLQGLTSRHCGPMVLAPLLSIIGLSCYKEAAHFSSSHWGVTALLIFLVVILSQHLRSCYIPIWSWKKSKGFDLLTNFPLFRIFSLLLPVTVLWILCGVLPEGDLLSPYSGGGHRGILRSNGTRLVPWFNIPKPGEWGAPSITIQSTCIGIVMALGTSISSLGCYVMCSKVMGCLHPPRDSCNRGICLEGVGSCIATLLGGIASTSSSVRSLDIFLLALLMMPVIQGGFLAFVLDNTVSGTSEERGLVAHFPGFQSGLEGHHRHPPKDLTDVYQLPSALHKYLCIKFFPFCNLCPSSEPVQEPMAEGEETRDLLPTPEFVASGGEIGVANTPRIVLASAGIEA</sequence>
<feature type="transmembrane region" description="Helical" evidence="6">
    <location>
        <begin position="291"/>
        <end position="311"/>
    </location>
</feature>
<evidence type="ECO:0000313" key="7">
    <source>
        <dbReference type="EMBL" id="GCB80604.1"/>
    </source>
</evidence>
<comment type="subcellular location">
    <subcellularLocation>
        <location evidence="1">Membrane</location>
        <topology evidence="1">Multi-pass membrane protein</topology>
    </subcellularLocation>
</comment>
<dbReference type="EMBL" id="BFAA01011045">
    <property type="protein sequence ID" value="GCB80604.1"/>
    <property type="molecule type" value="Genomic_DNA"/>
</dbReference>
<evidence type="ECO:0000256" key="2">
    <source>
        <dbReference type="ARBA" id="ARBA00008821"/>
    </source>
</evidence>
<gene>
    <name evidence="7" type="ORF">scyTo_0017246</name>
</gene>
<dbReference type="GO" id="GO:0022857">
    <property type="term" value="F:transmembrane transporter activity"/>
    <property type="evidence" value="ECO:0007669"/>
    <property type="project" value="InterPro"/>
</dbReference>
<protein>
    <recommendedName>
        <fullName evidence="9">Solute carrier family 23 member 3</fullName>
    </recommendedName>
</protein>
<evidence type="ECO:0000256" key="6">
    <source>
        <dbReference type="SAM" id="Phobius"/>
    </source>
</evidence>
<dbReference type="GO" id="GO:0016020">
    <property type="term" value="C:membrane"/>
    <property type="evidence" value="ECO:0007669"/>
    <property type="project" value="UniProtKB-SubCell"/>
</dbReference>
<evidence type="ECO:0000256" key="1">
    <source>
        <dbReference type="ARBA" id="ARBA00004141"/>
    </source>
</evidence>
<keyword evidence="4 6" id="KW-1133">Transmembrane helix</keyword>
<keyword evidence="8" id="KW-1185">Reference proteome</keyword>
<dbReference type="AlphaFoldDB" id="A0A401Q5F0"/>
<feature type="transmembrane region" description="Helical" evidence="6">
    <location>
        <begin position="263"/>
        <end position="285"/>
    </location>
</feature>
<feature type="transmembrane region" description="Helical" evidence="6">
    <location>
        <begin position="219"/>
        <end position="243"/>
    </location>
</feature>
<dbReference type="InterPro" id="IPR006043">
    <property type="entry name" value="NCS2"/>
</dbReference>
<keyword evidence="5 6" id="KW-0472">Membrane</keyword>
<dbReference type="PANTHER" id="PTHR11119">
    <property type="entry name" value="XANTHINE-URACIL / VITAMIN C PERMEASE FAMILY MEMBER"/>
    <property type="match status" value="1"/>
</dbReference>
<evidence type="ECO:0000256" key="5">
    <source>
        <dbReference type="ARBA" id="ARBA00023136"/>
    </source>
</evidence>
<evidence type="ECO:0000256" key="3">
    <source>
        <dbReference type="ARBA" id="ARBA00022692"/>
    </source>
</evidence>
<keyword evidence="3 6" id="KW-0812">Transmembrane</keyword>
<proteinExistence type="inferred from homology"/>
<feature type="transmembrane region" description="Helical" evidence="6">
    <location>
        <begin position="157"/>
        <end position="178"/>
    </location>
</feature>
<dbReference type="OrthoDB" id="1641903at2759"/>
<dbReference type="STRING" id="75743.A0A401Q5F0"/>
<comment type="similarity">
    <text evidence="2">Belongs to the nucleobase:cation symporter-2 (NCS2) (TC 2.A.40) family.</text>
</comment>
<feature type="transmembrane region" description="Helical" evidence="6">
    <location>
        <begin position="61"/>
        <end position="80"/>
    </location>
</feature>
<organism evidence="7 8">
    <name type="scientific">Scyliorhinus torazame</name>
    <name type="common">Cloudy catshark</name>
    <name type="synonym">Catulus torazame</name>
    <dbReference type="NCBI Taxonomy" id="75743"/>
    <lineage>
        <taxon>Eukaryota</taxon>
        <taxon>Metazoa</taxon>
        <taxon>Chordata</taxon>
        <taxon>Craniata</taxon>
        <taxon>Vertebrata</taxon>
        <taxon>Chondrichthyes</taxon>
        <taxon>Elasmobranchii</taxon>
        <taxon>Galeomorphii</taxon>
        <taxon>Galeoidea</taxon>
        <taxon>Carcharhiniformes</taxon>
        <taxon>Scyliorhinidae</taxon>
        <taxon>Scyliorhinus</taxon>
    </lineage>
</organism>
<feature type="non-terminal residue" evidence="7">
    <location>
        <position position="1"/>
    </location>
</feature>
<accession>A0A401Q5F0</accession>
<reference evidence="7 8" key="1">
    <citation type="journal article" date="2018" name="Nat. Ecol. Evol.">
        <title>Shark genomes provide insights into elasmobranch evolution and the origin of vertebrates.</title>
        <authorList>
            <person name="Hara Y"/>
            <person name="Yamaguchi K"/>
            <person name="Onimaru K"/>
            <person name="Kadota M"/>
            <person name="Koyanagi M"/>
            <person name="Keeley SD"/>
            <person name="Tatsumi K"/>
            <person name="Tanaka K"/>
            <person name="Motone F"/>
            <person name="Kageyama Y"/>
            <person name="Nozu R"/>
            <person name="Adachi N"/>
            <person name="Nishimura O"/>
            <person name="Nakagawa R"/>
            <person name="Tanegashima C"/>
            <person name="Kiyatake I"/>
            <person name="Matsumoto R"/>
            <person name="Murakumo K"/>
            <person name="Nishida K"/>
            <person name="Terakita A"/>
            <person name="Kuratani S"/>
            <person name="Sato K"/>
            <person name="Hyodo S Kuraku.S."/>
        </authorList>
    </citation>
    <scope>NUCLEOTIDE SEQUENCE [LARGE SCALE GENOMIC DNA]</scope>
</reference>
<comment type="caution">
    <text evidence="7">The sequence shown here is derived from an EMBL/GenBank/DDBJ whole genome shotgun (WGS) entry which is preliminary data.</text>
</comment>
<dbReference type="Pfam" id="PF00860">
    <property type="entry name" value="Xan_ur_permease"/>
    <property type="match status" value="1"/>
</dbReference>
<name>A0A401Q5F0_SCYTO</name>
<evidence type="ECO:0000313" key="8">
    <source>
        <dbReference type="Proteomes" id="UP000288216"/>
    </source>
</evidence>
<evidence type="ECO:0008006" key="9">
    <source>
        <dbReference type="Google" id="ProtNLM"/>
    </source>
</evidence>
<dbReference type="Proteomes" id="UP000288216">
    <property type="component" value="Unassembled WGS sequence"/>
</dbReference>